<dbReference type="OrthoDB" id="70823at2759"/>
<sequence length="498" mass="55466">MLTRADIPPPSSATGVLCLLQSLRHTPPRCIVSPATQPRRASVALIIRMKPGPELAFEGHEPPGWTGEVIPEADFGLGLGMDDFFRLAWVNHPSTVPELLFIRRSPGQSTSNASQSRWSSHIAFPGGRQEPTDESPLYTAFRETWEEIGVDLAEKEFLQVGRLDEREITTSLGKRLLMILSPFVFLQTSPFSPPPELQPTEVSSVHWIPLSSLAPPFEPEQWSQIEIDISTRLSPRNSFIRWALRGLVGKMQFGCVLLPDEPDHVAEGFNLDMEFEEPAEGGSGSWYDKKAGRRMLRLWGLSLGMTLDLLAHLPGDRSAPLILSISRPGSKSNSPDRLRSNSLGPRTPVTVTSSFDDQWETARRAIDASKEQIPMKDELPPINTMDMKGPRGRRRRGVGTEMKAVFPRFSYWDVNFWIWVFGRRYRQVMKGWEASTHGPDRAAARRTNWSGAAMSTFYSAVRQALVVAIVIRGIAVGLGIGGASWAVLRYIASTGREL</sequence>
<keyword evidence="2" id="KW-0812">Transmembrane</keyword>
<keyword evidence="2" id="KW-1133">Transmembrane helix</keyword>
<dbReference type="InterPro" id="IPR000086">
    <property type="entry name" value="NUDIX_hydrolase_dom"/>
</dbReference>
<evidence type="ECO:0000259" key="3">
    <source>
        <dbReference type="PROSITE" id="PS51462"/>
    </source>
</evidence>
<dbReference type="InParanoid" id="A0A1Y2ARH8"/>
<gene>
    <name evidence="4" type="ORF">BCR39DRAFT_471642</name>
</gene>
<dbReference type="GO" id="GO:0010945">
    <property type="term" value="F:coenzyme A diphosphatase activity"/>
    <property type="evidence" value="ECO:0007669"/>
    <property type="project" value="InterPro"/>
</dbReference>
<feature type="domain" description="Nudix hydrolase" evidence="3">
    <location>
        <begin position="81"/>
        <end position="230"/>
    </location>
</feature>
<protein>
    <recommendedName>
        <fullName evidence="3">Nudix hydrolase domain-containing protein</fullName>
    </recommendedName>
</protein>
<feature type="transmembrane region" description="Helical" evidence="2">
    <location>
        <begin position="464"/>
        <end position="488"/>
    </location>
</feature>
<dbReference type="InterPro" id="IPR045121">
    <property type="entry name" value="CoAse"/>
</dbReference>
<evidence type="ECO:0000256" key="2">
    <source>
        <dbReference type="SAM" id="Phobius"/>
    </source>
</evidence>
<feature type="compositionally biased region" description="Polar residues" evidence="1">
    <location>
        <begin position="340"/>
        <end position="352"/>
    </location>
</feature>
<proteinExistence type="predicted"/>
<dbReference type="CDD" id="cd03426">
    <property type="entry name" value="NUDIX_CoAse_Nudt7"/>
    <property type="match status" value="1"/>
</dbReference>
<dbReference type="PROSITE" id="PS51462">
    <property type="entry name" value="NUDIX"/>
    <property type="match status" value="1"/>
</dbReference>
<feature type="region of interest" description="Disordered" evidence="1">
    <location>
        <begin position="324"/>
        <end position="352"/>
    </location>
</feature>
<dbReference type="EMBL" id="MCFC01000060">
    <property type="protein sequence ID" value="ORY25179.1"/>
    <property type="molecule type" value="Genomic_DNA"/>
</dbReference>
<comment type="caution">
    <text evidence="4">The sequence shown here is derived from an EMBL/GenBank/DDBJ whole genome shotgun (WGS) entry which is preliminary data.</text>
</comment>
<dbReference type="AlphaFoldDB" id="A0A1Y2ARH8"/>
<accession>A0A1Y2ARH8</accession>
<keyword evidence="5" id="KW-1185">Reference proteome</keyword>
<keyword evidence="2" id="KW-0472">Membrane</keyword>
<dbReference type="InterPro" id="IPR015797">
    <property type="entry name" value="NUDIX_hydrolase-like_dom_sf"/>
</dbReference>
<name>A0A1Y2ARH8_9TREE</name>
<dbReference type="Proteomes" id="UP000193986">
    <property type="component" value="Unassembled WGS sequence"/>
</dbReference>
<dbReference type="PANTHER" id="PTHR12992">
    <property type="entry name" value="NUDIX HYDROLASE"/>
    <property type="match status" value="1"/>
</dbReference>
<evidence type="ECO:0000313" key="4">
    <source>
        <dbReference type="EMBL" id="ORY25179.1"/>
    </source>
</evidence>
<reference evidence="4 5" key="1">
    <citation type="submission" date="2016-07" db="EMBL/GenBank/DDBJ databases">
        <title>Pervasive Adenine N6-methylation of Active Genes in Fungi.</title>
        <authorList>
            <consortium name="DOE Joint Genome Institute"/>
            <person name="Mondo S.J."/>
            <person name="Dannebaum R.O."/>
            <person name="Kuo R.C."/>
            <person name="Labutti K."/>
            <person name="Haridas S."/>
            <person name="Kuo A."/>
            <person name="Salamov A."/>
            <person name="Ahrendt S.R."/>
            <person name="Lipzen A."/>
            <person name="Sullivan W."/>
            <person name="Andreopoulos W.B."/>
            <person name="Clum A."/>
            <person name="Lindquist E."/>
            <person name="Daum C."/>
            <person name="Ramamoorthy G.K."/>
            <person name="Gryganskyi A."/>
            <person name="Culley D."/>
            <person name="Magnuson J.K."/>
            <person name="James T.Y."/>
            <person name="O'Malley M.A."/>
            <person name="Stajich J.E."/>
            <person name="Spatafora J.W."/>
            <person name="Visel A."/>
            <person name="Grigoriev I.V."/>
        </authorList>
    </citation>
    <scope>NUCLEOTIDE SEQUENCE [LARGE SCALE GENOMIC DNA]</scope>
    <source>
        <strain evidence="4 5">68-887.2</strain>
    </source>
</reference>
<evidence type="ECO:0000313" key="5">
    <source>
        <dbReference type="Proteomes" id="UP000193986"/>
    </source>
</evidence>
<dbReference type="Gene3D" id="3.90.79.10">
    <property type="entry name" value="Nucleoside Triphosphate Pyrophosphohydrolase"/>
    <property type="match status" value="1"/>
</dbReference>
<organism evidence="4 5">
    <name type="scientific">Naematelia encephala</name>
    <dbReference type="NCBI Taxonomy" id="71784"/>
    <lineage>
        <taxon>Eukaryota</taxon>
        <taxon>Fungi</taxon>
        <taxon>Dikarya</taxon>
        <taxon>Basidiomycota</taxon>
        <taxon>Agaricomycotina</taxon>
        <taxon>Tremellomycetes</taxon>
        <taxon>Tremellales</taxon>
        <taxon>Naemateliaceae</taxon>
        <taxon>Naematelia</taxon>
    </lineage>
</organism>
<dbReference type="SUPFAM" id="SSF55811">
    <property type="entry name" value="Nudix"/>
    <property type="match status" value="1"/>
</dbReference>
<evidence type="ECO:0000256" key="1">
    <source>
        <dbReference type="SAM" id="MobiDB-lite"/>
    </source>
</evidence>
<dbReference type="Pfam" id="PF00293">
    <property type="entry name" value="NUDIX"/>
    <property type="match status" value="1"/>
</dbReference>
<dbReference type="STRING" id="71784.A0A1Y2ARH8"/>
<dbReference type="PANTHER" id="PTHR12992:SF44">
    <property type="entry name" value="NUDIX HYDROLASE DOMAIN-CONTAINING PROTEIN"/>
    <property type="match status" value="1"/>
</dbReference>